<feature type="domain" description="Replication-associated protein ORF2/G2P" evidence="2">
    <location>
        <begin position="69"/>
        <end position="182"/>
    </location>
</feature>
<dbReference type="InterPro" id="IPR056906">
    <property type="entry name" value="ORF2/G2P_dom"/>
</dbReference>
<accession>A0A976N1S1</accession>
<sequence>MNCLKPVKVSLPQEEQERRMALDPALFPYYYRMATYVYVPCGKCEACLSKRRTAWTMRLNNELKDSDSCYFITLTYDEDNVPWKFVNIGGYCTLVQYVSKKDCQNFLKRLRKAIQPFKVRYFLVSEYGPQTMRPHYHMILFNFPHELKAKIDEYINNAWGLGFIQISPISSARINYVTSYCLDSSTLPEYLDKNFMLCSRKPGIGLGHICDPAIVDYYTRNMDGLAILENNGKPCKVSMPRYYRDKLFDRSASDEITCKNIKVYADLCRREQKEQREWLKSHGYPTTREYLNSPIDGSPLSLKLQSQENFKRKVQSKNKMNKKKL</sequence>
<evidence type="ECO:0000256" key="1">
    <source>
        <dbReference type="SAM" id="MobiDB-lite"/>
    </source>
</evidence>
<reference evidence="3" key="1">
    <citation type="submission" date="2022-02" db="EMBL/GenBank/DDBJ databases">
        <title>Towards deciphering the DNA virus diversity associated with rodent species in the families Cricetidae and Heteromyidae.</title>
        <authorList>
            <person name="Lund M."/>
            <person name="Larsen B.B."/>
            <person name="Gryseels S."/>
            <person name="Kraberger S."/>
            <person name="Rowsey D.M."/>
            <person name="Steger L."/>
            <person name="Yule K.M."/>
            <person name="Upham N.S."/>
            <person name="Worobey M."/>
            <person name="Van Doorslaer K."/>
            <person name="Varsani A."/>
        </authorList>
    </citation>
    <scope>NUCLEOTIDE SEQUENCE</scope>
    <source>
        <strain evidence="3">UA23Rod_1340</strain>
    </source>
</reference>
<protein>
    <submittedName>
        <fullName evidence="3">Replication initiator protein</fullName>
    </submittedName>
</protein>
<dbReference type="Pfam" id="PF23343">
    <property type="entry name" value="REP_ORF2-G2P"/>
    <property type="match status" value="1"/>
</dbReference>
<dbReference type="EMBL" id="OM869605">
    <property type="protein sequence ID" value="UPW41462.1"/>
    <property type="molecule type" value="Genomic_DNA"/>
</dbReference>
<evidence type="ECO:0000259" key="2">
    <source>
        <dbReference type="Pfam" id="PF23343"/>
    </source>
</evidence>
<feature type="compositionally biased region" description="Basic residues" evidence="1">
    <location>
        <begin position="312"/>
        <end position="325"/>
    </location>
</feature>
<name>A0A976N1S1_9VIRU</name>
<evidence type="ECO:0000313" key="3">
    <source>
        <dbReference type="EMBL" id="UPW41462.1"/>
    </source>
</evidence>
<feature type="region of interest" description="Disordered" evidence="1">
    <location>
        <begin position="288"/>
        <end position="325"/>
    </location>
</feature>
<proteinExistence type="predicted"/>
<organism evidence="3">
    <name type="scientific">Dipodfec virus UA23Rod_1340</name>
    <dbReference type="NCBI Taxonomy" id="2929330"/>
    <lineage>
        <taxon>Viruses</taxon>
        <taxon>Monodnaviria</taxon>
        <taxon>Sangervirae</taxon>
        <taxon>Phixviricota</taxon>
        <taxon>Malgrandaviricetes</taxon>
        <taxon>Petitvirales</taxon>
        <taxon>Microviridae</taxon>
    </lineage>
</organism>